<name>A0AAD3DC64_9STRA</name>
<protein>
    <submittedName>
        <fullName evidence="3">Uncharacterized protein</fullName>
    </submittedName>
</protein>
<feature type="compositionally biased region" description="Polar residues" evidence="1">
    <location>
        <begin position="113"/>
        <end position="126"/>
    </location>
</feature>
<keyword evidence="4" id="KW-1185">Reference proteome</keyword>
<dbReference type="AlphaFoldDB" id="A0AAD3DC64"/>
<keyword evidence="2" id="KW-0812">Transmembrane</keyword>
<comment type="caution">
    <text evidence="3">The sequence shown here is derived from an EMBL/GenBank/DDBJ whole genome shotgun (WGS) entry which is preliminary data.</text>
</comment>
<keyword evidence="2" id="KW-1133">Transmembrane helix</keyword>
<gene>
    <name evidence="3" type="ORF">CTEN210_16756</name>
</gene>
<evidence type="ECO:0000313" key="4">
    <source>
        <dbReference type="Proteomes" id="UP001054902"/>
    </source>
</evidence>
<evidence type="ECO:0000256" key="1">
    <source>
        <dbReference type="SAM" id="MobiDB-lite"/>
    </source>
</evidence>
<reference evidence="3 4" key="1">
    <citation type="journal article" date="2021" name="Sci. Rep.">
        <title>The genome of the diatom Chaetoceros tenuissimus carries an ancient integrated fragment of an extant virus.</title>
        <authorList>
            <person name="Hongo Y."/>
            <person name="Kimura K."/>
            <person name="Takaki Y."/>
            <person name="Yoshida Y."/>
            <person name="Baba S."/>
            <person name="Kobayashi G."/>
            <person name="Nagasaki K."/>
            <person name="Hano T."/>
            <person name="Tomaru Y."/>
        </authorList>
    </citation>
    <scope>NUCLEOTIDE SEQUENCE [LARGE SCALE GENOMIC DNA]</scope>
    <source>
        <strain evidence="3 4">NIES-3715</strain>
    </source>
</reference>
<dbReference type="Proteomes" id="UP001054902">
    <property type="component" value="Unassembled WGS sequence"/>
</dbReference>
<feature type="region of interest" description="Disordered" evidence="1">
    <location>
        <begin position="95"/>
        <end position="126"/>
    </location>
</feature>
<evidence type="ECO:0000313" key="3">
    <source>
        <dbReference type="EMBL" id="GFH60280.1"/>
    </source>
</evidence>
<dbReference type="EMBL" id="BLLK01000069">
    <property type="protein sequence ID" value="GFH60280.1"/>
    <property type="molecule type" value="Genomic_DNA"/>
</dbReference>
<feature type="compositionally biased region" description="Acidic residues" evidence="1">
    <location>
        <begin position="95"/>
        <end position="110"/>
    </location>
</feature>
<keyword evidence="2" id="KW-0472">Membrane</keyword>
<evidence type="ECO:0000256" key="2">
    <source>
        <dbReference type="SAM" id="Phobius"/>
    </source>
</evidence>
<sequence length="165" mass="18757">MARSSGSSNDSKRSQIFLVTIFCMYSCYVMTDYFQKAQTFSTSYQYSQKATPKYSTSHIHLPSLDELRFDKSKVMNNLDFDDVLMFDDYYSFTTEELEEEEEEEDNDEKSDDITTTSLQDANSTVSKNVTSIDTIPDLNSTTTVANLTSIPQNLTNITNITSDRG</sequence>
<proteinExistence type="predicted"/>
<organism evidence="3 4">
    <name type="scientific">Chaetoceros tenuissimus</name>
    <dbReference type="NCBI Taxonomy" id="426638"/>
    <lineage>
        <taxon>Eukaryota</taxon>
        <taxon>Sar</taxon>
        <taxon>Stramenopiles</taxon>
        <taxon>Ochrophyta</taxon>
        <taxon>Bacillariophyta</taxon>
        <taxon>Coscinodiscophyceae</taxon>
        <taxon>Chaetocerotophycidae</taxon>
        <taxon>Chaetocerotales</taxon>
        <taxon>Chaetocerotaceae</taxon>
        <taxon>Chaetoceros</taxon>
    </lineage>
</organism>
<accession>A0AAD3DC64</accession>
<feature type="transmembrane region" description="Helical" evidence="2">
    <location>
        <begin position="16"/>
        <end position="34"/>
    </location>
</feature>